<name>A0A839IYV9_9GAMM</name>
<protein>
    <submittedName>
        <fullName evidence="1">Carboxypeptidase-like regulatory domain-containing protein</fullName>
    </submittedName>
</protein>
<dbReference type="Gene3D" id="2.60.40.1120">
    <property type="entry name" value="Carboxypeptidase-like, regulatory domain"/>
    <property type="match status" value="1"/>
</dbReference>
<organism evidence="1 2">
    <name type="scientific">Oceanospirillum sediminis</name>
    <dbReference type="NCBI Taxonomy" id="2760088"/>
    <lineage>
        <taxon>Bacteria</taxon>
        <taxon>Pseudomonadati</taxon>
        <taxon>Pseudomonadota</taxon>
        <taxon>Gammaproteobacteria</taxon>
        <taxon>Oceanospirillales</taxon>
        <taxon>Oceanospirillaceae</taxon>
        <taxon>Oceanospirillum</taxon>
    </lineage>
</organism>
<sequence length="107" mass="11246">MFGQNVVTGTVTEQSTSIPLPGVNVIIKGTTTGTTTDFDGNYQIEANNGDIIVFSYVGYASQEITYSGQSTLDIQLAEDAAQLDEVVVIGYGTTTRKDATGSVEAIT</sequence>
<accession>A0A839IYV9</accession>
<keyword evidence="1" id="KW-0121">Carboxypeptidase</keyword>
<dbReference type="Proteomes" id="UP000565262">
    <property type="component" value="Unassembled WGS sequence"/>
</dbReference>
<proteinExistence type="predicted"/>
<reference evidence="1 2" key="1">
    <citation type="submission" date="2020-08" db="EMBL/GenBank/DDBJ databases">
        <title>Oceanospirillum sp. nov. isolated from marine sediment.</title>
        <authorList>
            <person name="Ji X."/>
        </authorList>
    </citation>
    <scope>NUCLEOTIDE SEQUENCE [LARGE SCALE GENOMIC DNA]</scope>
    <source>
        <strain evidence="1 2">D5</strain>
    </source>
</reference>
<keyword evidence="2" id="KW-1185">Reference proteome</keyword>
<dbReference type="GO" id="GO:0004180">
    <property type="term" value="F:carboxypeptidase activity"/>
    <property type="evidence" value="ECO:0007669"/>
    <property type="project" value="UniProtKB-KW"/>
</dbReference>
<comment type="caution">
    <text evidence="1">The sequence shown here is derived from an EMBL/GenBank/DDBJ whole genome shotgun (WGS) entry which is preliminary data.</text>
</comment>
<dbReference type="InterPro" id="IPR008969">
    <property type="entry name" value="CarboxyPept-like_regulatory"/>
</dbReference>
<evidence type="ECO:0000313" key="1">
    <source>
        <dbReference type="EMBL" id="MBB1489860.1"/>
    </source>
</evidence>
<gene>
    <name evidence="1" type="ORF">H4O21_24965</name>
</gene>
<dbReference type="AlphaFoldDB" id="A0A839IYV9"/>
<keyword evidence="1" id="KW-0378">Hydrolase</keyword>
<dbReference type="EMBL" id="JACJFM010000293">
    <property type="protein sequence ID" value="MBB1489860.1"/>
    <property type="molecule type" value="Genomic_DNA"/>
</dbReference>
<dbReference type="Pfam" id="PF13715">
    <property type="entry name" value="CarbopepD_reg_2"/>
    <property type="match status" value="1"/>
</dbReference>
<feature type="non-terminal residue" evidence="1">
    <location>
        <position position="107"/>
    </location>
</feature>
<dbReference type="SUPFAM" id="SSF49464">
    <property type="entry name" value="Carboxypeptidase regulatory domain-like"/>
    <property type="match status" value="1"/>
</dbReference>
<keyword evidence="1" id="KW-0645">Protease</keyword>
<dbReference type="FunFam" id="2.60.40.1120:FF:000003">
    <property type="entry name" value="Outer membrane protein Omp121"/>
    <property type="match status" value="1"/>
</dbReference>
<evidence type="ECO:0000313" key="2">
    <source>
        <dbReference type="Proteomes" id="UP000565262"/>
    </source>
</evidence>